<dbReference type="Gene3D" id="3.30.565.10">
    <property type="entry name" value="Histidine kinase-like ATPase, C-terminal domain"/>
    <property type="match status" value="1"/>
</dbReference>
<keyword evidence="1" id="KW-0067">ATP-binding</keyword>
<name>A0A6N7KXP0_9ACTN</name>
<sequence>MSTTPLFLSPEDSRASLIQVDKALESMRDAGFDLTAAAGEPLDNSIEADATILRVMPVYSQDRKSIDEIIFADNGTGIDPAVLHHILSMGYSTRYGQRQGLGRFGVGLKLAALSLGERLDVYSKRADDPRIYHSYIDLHDIQAGKQLYTATTIAEDWPKHARDLMSDERGNPFVSGTVVIFGKIDRLKGGGRYGTSLQEKVSDLRKFIARAYRKFIDTGRTFELEGKVVTLHDPLFLMDNPRIISHYKPRDVRGTVVEESDLLVDGHKVHVTVTLVPEEFRYFRGAGGEHDMDGRDIREFQINDENAGKLSILRNGREIYYDLVPKLLPGGRTDKVNRYIGIEVSFPAELDDFFQVRHVKRGAEPVSKLREELRLWLVRPVRKARADIKAFWNYQDTRKKIEQGAHADSMDTAANVESRFPKGVAGRRVTLENEQRIKDQTIEDLRLDPSDPEHQSKIEQILQQIDTKPVTMLDGAWPGKELMEISHLNGRSVTVLNHRHPFFRDVYAPIKRVADEGTDDMAPEDMIDLARKAEAAIDLLLMAFVRAEATQTEPEIFDGLRTQWGIFAQEYLKEKFKD</sequence>
<protein>
    <submittedName>
        <fullName evidence="1">ATP-binding protein</fullName>
    </submittedName>
</protein>
<gene>
    <name evidence="1" type="ORF">F7Q99_21380</name>
</gene>
<evidence type="ECO:0000313" key="1">
    <source>
        <dbReference type="EMBL" id="MQS14744.1"/>
    </source>
</evidence>
<keyword evidence="1" id="KW-0547">Nucleotide-binding</keyword>
<keyword evidence="2" id="KW-1185">Reference proteome</keyword>
<reference evidence="1 2" key="1">
    <citation type="submission" date="2019-09" db="EMBL/GenBank/DDBJ databases">
        <title>Genome Sequences of Streptomyces kaniharaensis ATCC 21070.</title>
        <authorList>
            <person name="Zhu W."/>
            <person name="De Crecy-Lagard V."/>
            <person name="Richards N.G."/>
        </authorList>
    </citation>
    <scope>NUCLEOTIDE SEQUENCE [LARGE SCALE GENOMIC DNA]</scope>
    <source>
        <strain evidence="1 2">SF-557</strain>
    </source>
</reference>
<organism evidence="1 2">
    <name type="scientific">Streptomyces kaniharaensis</name>
    <dbReference type="NCBI Taxonomy" id="212423"/>
    <lineage>
        <taxon>Bacteria</taxon>
        <taxon>Bacillati</taxon>
        <taxon>Actinomycetota</taxon>
        <taxon>Actinomycetes</taxon>
        <taxon>Kitasatosporales</taxon>
        <taxon>Streptomycetaceae</taxon>
        <taxon>Streptomyces</taxon>
    </lineage>
</organism>
<dbReference type="GO" id="GO:0005524">
    <property type="term" value="F:ATP binding"/>
    <property type="evidence" value="ECO:0007669"/>
    <property type="project" value="UniProtKB-KW"/>
</dbReference>
<proteinExistence type="predicted"/>
<evidence type="ECO:0000313" key="2">
    <source>
        <dbReference type="Proteomes" id="UP000450000"/>
    </source>
</evidence>
<comment type="caution">
    <text evidence="1">The sequence shown here is derived from an EMBL/GenBank/DDBJ whole genome shotgun (WGS) entry which is preliminary data.</text>
</comment>
<dbReference type="Proteomes" id="UP000450000">
    <property type="component" value="Unassembled WGS sequence"/>
</dbReference>
<accession>A0A6N7KXP0</accession>
<dbReference type="InterPro" id="IPR036890">
    <property type="entry name" value="HATPase_C_sf"/>
</dbReference>
<dbReference type="Pfam" id="PF13589">
    <property type="entry name" value="HATPase_c_3"/>
    <property type="match status" value="1"/>
</dbReference>
<dbReference type="RefSeq" id="WP_326846946.1">
    <property type="nucleotide sequence ID" value="NZ_WBOF01000001.1"/>
</dbReference>
<dbReference type="AlphaFoldDB" id="A0A6N7KXP0"/>
<dbReference type="SUPFAM" id="SSF55874">
    <property type="entry name" value="ATPase domain of HSP90 chaperone/DNA topoisomerase II/histidine kinase"/>
    <property type="match status" value="1"/>
</dbReference>
<dbReference type="EMBL" id="WBOF01000001">
    <property type="protein sequence ID" value="MQS14744.1"/>
    <property type="molecule type" value="Genomic_DNA"/>
</dbReference>